<dbReference type="AlphaFoldDB" id="A0A0D8Y1A7"/>
<reference evidence="2" key="2">
    <citation type="journal article" date="2016" name="Sci. Rep.">
        <title>Dictyocaulus viviparus genome, variome and transcriptome elucidate lungworm biology and support future intervention.</title>
        <authorList>
            <person name="McNulty S.N."/>
            <person name="Strube C."/>
            <person name="Rosa B.A."/>
            <person name="Martin J.C."/>
            <person name="Tyagi R."/>
            <person name="Choi Y.J."/>
            <person name="Wang Q."/>
            <person name="Hallsworth Pepin K."/>
            <person name="Zhang X."/>
            <person name="Ozersky P."/>
            <person name="Wilson R.K."/>
            <person name="Sternberg P.W."/>
            <person name="Gasser R.B."/>
            <person name="Mitreva M."/>
        </authorList>
    </citation>
    <scope>NUCLEOTIDE SEQUENCE [LARGE SCALE GENOMIC DNA]</scope>
    <source>
        <strain evidence="2">HannoverDv2000</strain>
    </source>
</reference>
<protein>
    <submittedName>
        <fullName evidence="1">Uncharacterized protein</fullName>
    </submittedName>
</protein>
<gene>
    <name evidence="1" type="ORF">DICVIV_05496</name>
</gene>
<proteinExistence type="predicted"/>
<organism evidence="1 2">
    <name type="scientific">Dictyocaulus viviparus</name>
    <name type="common">Bovine lungworm</name>
    <dbReference type="NCBI Taxonomy" id="29172"/>
    <lineage>
        <taxon>Eukaryota</taxon>
        <taxon>Metazoa</taxon>
        <taxon>Ecdysozoa</taxon>
        <taxon>Nematoda</taxon>
        <taxon>Chromadorea</taxon>
        <taxon>Rhabditida</taxon>
        <taxon>Rhabditina</taxon>
        <taxon>Rhabditomorpha</taxon>
        <taxon>Strongyloidea</taxon>
        <taxon>Metastrongylidae</taxon>
        <taxon>Dictyocaulus</taxon>
    </lineage>
</organism>
<accession>A0A0D8Y1A7</accession>
<keyword evidence="2" id="KW-1185">Reference proteome</keyword>
<reference evidence="1 2" key="1">
    <citation type="submission" date="2013-11" db="EMBL/GenBank/DDBJ databases">
        <title>Draft genome of the bovine lungworm Dictyocaulus viviparus.</title>
        <authorList>
            <person name="Mitreva M."/>
        </authorList>
    </citation>
    <scope>NUCLEOTIDE SEQUENCE [LARGE SCALE GENOMIC DNA]</scope>
    <source>
        <strain evidence="1 2">HannoverDv2000</strain>
    </source>
</reference>
<evidence type="ECO:0000313" key="1">
    <source>
        <dbReference type="EMBL" id="KJH48381.1"/>
    </source>
</evidence>
<dbReference type="Proteomes" id="UP000053766">
    <property type="component" value="Unassembled WGS sequence"/>
</dbReference>
<evidence type="ECO:0000313" key="2">
    <source>
        <dbReference type="Proteomes" id="UP000053766"/>
    </source>
</evidence>
<dbReference type="EMBL" id="KN716269">
    <property type="protein sequence ID" value="KJH48381.1"/>
    <property type="molecule type" value="Genomic_DNA"/>
</dbReference>
<name>A0A0D8Y1A7_DICVI</name>
<sequence length="79" mass="8777">MDALMLTVRATVDYAHITSSALKNDVKCARSSVAYNVTSNSIPCKIANASFLAWHRVKTTCRDLRSIASMSYNNNITHR</sequence>